<protein>
    <submittedName>
        <fullName evidence="1">Uncharacterized protein</fullName>
    </submittedName>
</protein>
<evidence type="ECO:0000313" key="1">
    <source>
        <dbReference type="EMBL" id="KAL0944776.1"/>
    </source>
</evidence>
<dbReference type="Proteomes" id="UP000805649">
    <property type="component" value="Unassembled WGS sequence"/>
</dbReference>
<gene>
    <name evidence="1" type="ORF">CTRU02_202663</name>
</gene>
<name>A0ACC3ZL14_COLTU</name>
<sequence>MNRQQNPLPGLRIAAIAFLATRTAEGRTLCSNPNRELVLESNCENPKGPGLYYMVASEIDLPVGTKIDEEVQLNDSFNPIDRANAMFPQDIEGLESGGFGKRQCDPGQGGGNGGGRPVVIVGGGAVIGG</sequence>
<accession>A0ACC3ZL14</accession>
<organism evidence="1 2">
    <name type="scientific">Colletotrichum truncatum</name>
    <name type="common">Anthracnose fungus</name>
    <name type="synonym">Colletotrichum capsici</name>
    <dbReference type="NCBI Taxonomy" id="5467"/>
    <lineage>
        <taxon>Eukaryota</taxon>
        <taxon>Fungi</taxon>
        <taxon>Dikarya</taxon>
        <taxon>Ascomycota</taxon>
        <taxon>Pezizomycotina</taxon>
        <taxon>Sordariomycetes</taxon>
        <taxon>Hypocreomycetidae</taxon>
        <taxon>Glomerellales</taxon>
        <taxon>Glomerellaceae</taxon>
        <taxon>Colletotrichum</taxon>
        <taxon>Colletotrichum truncatum species complex</taxon>
    </lineage>
</organism>
<keyword evidence="2" id="KW-1185">Reference proteome</keyword>
<proteinExistence type="predicted"/>
<evidence type="ECO:0000313" key="2">
    <source>
        <dbReference type="Proteomes" id="UP000805649"/>
    </source>
</evidence>
<comment type="caution">
    <text evidence="1">The sequence shown here is derived from an EMBL/GenBank/DDBJ whole genome shotgun (WGS) entry which is preliminary data.</text>
</comment>
<reference evidence="1 2" key="1">
    <citation type="journal article" date="2020" name="Phytopathology">
        <title>Genome Sequence Resources of Colletotrichum truncatum, C. plurivorum, C. musicola, and C. sojae: Four Species Pathogenic to Soybean (Glycine max).</title>
        <authorList>
            <person name="Rogerio F."/>
            <person name="Boufleur T.R."/>
            <person name="Ciampi-Guillardi M."/>
            <person name="Sukno S.A."/>
            <person name="Thon M.R."/>
            <person name="Massola Junior N.S."/>
            <person name="Baroncelli R."/>
        </authorList>
    </citation>
    <scope>NUCLEOTIDE SEQUENCE [LARGE SCALE GENOMIC DNA]</scope>
    <source>
        <strain evidence="1 2">CMES1059</strain>
    </source>
</reference>
<dbReference type="EMBL" id="VUJX02000001">
    <property type="protein sequence ID" value="KAL0944776.1"/>
    <property type="molecule type" value="Genomic_DNA"/>
</dbReference>